<feature type="domain" description="EthD" evidence="2">
    <location>
        <begin position="11"/>
        <end position="85"/>
    </location>
</feature>
<reference evidence="3 4" key="1">
    <citation type="submission" date="2024-01" db="EMBL/GenBank/DDBJ databases">
        <title>Complete genome of Cladobotryum mycophilum ATHUM6906.</title>
        <authorList>
            <person name="Christinaki A.C."/>
            <person name="Myridakis A.I."/>
            <person name="Kouvelis V.N."/>
        </authorList>
    </citation>
    <scope>NUCLEOTIDE SEQUENCE [LARGE SCALE GENOMIC DNA]</scope>
    <source>
        <strain evidence="3 4">ATHUM6906</strain>
    </source>
</reference>
<protein>
    <recommendedName>
        <fullName evidence="2">EthD domain-containing protein</fullName>
    </recommendedName>
</protein>
<evidence type="ECO:0000313" key="3">
    <source>
        <dbReference type="EMBL" id="KAK5991875.1"/>
    </source>
</evidence>
<evidence type="ECO:0000256" key="1">
    <source>
        <dbReference type="ARBA" id="ARBA00005986"/>
    </source>
</evidence>
<dbReference type="EMBL" id="JAVFKD010000012">
    <property type="protein sequence ID" value="KAK5991875.1"/>
    <property type="molecule type" value="Genomic_DNA"/>
</dbReference>
<dbReference type="Pfam" id="PF07110">
    <property type="entry name" value="EthD"/>
    <property type="match status" value="1"/>
</dbReference>
<accession>A0ABR0SJD2</accession>
<evidence type="ECO:0000259" key="2">
    <source>
        <dbReference type="Pfam" id="PF07110"/>
    </source>
</evidence>
<proteinExistence type="inferred from homology"/>
<keyword evidence="4" id="KW-1185">Reference proteome</keyword>
<name>A0ABR0SJD2_9HYPO</name>
<dbReference type="Gene3D" id="3.30.70.100">
    <property type="match status" value="1"/>
</dbReference>
<evidence type="ECO:0000313" key="4">
    <source>
        <dbReference type="Proteomes" id="UP001338125"/>
    </source>
</evidence>
<gene>
    <name evidence="3" type="ORF">PT974_05262</name>
</gene>
<comment type="caution">
    <text evidence="3">The sequence shown here is derived from an EMBL/GenBank/DDBJ whole genome shotgun (WGS) entry which is preliminary data.</text>
</comment>
<organism evidence="3 4">
    <name type="scientific">Cladobotryum mycophilum</name>
    <dbReference type="NCBI Taxonomy" id="491253"/>
    <lineage>
        <taxon>Eukaryota</taxon>
        <taxon>Fungi</taxon>
        <taxon>Dikarya</taxon>
        <taxon>Ascomycota</taxon>
        <taxon>Pezizomycotina</taxon>
        <taxon>Sordariomycetes</taxon>
        <taxon>Hypocreomycetidae</taxon>
        <taxon>Hypocreales</taxon>
        <taxon>Hypocreaceae</taxon>
        <taxon>Cladobotryum</taxon>
    </lineage>
</organism>
<sequence>MAGDLFPTSHQRHYIYRMAGQGEDGRNAEFPANVILGNQADFGFDCITKFTFKDEDSYKKFFQVIMIDPENSARRIADEEKFMDNSVMSAVMIGDIIETQNTAG</sequence>
<dbReference type="InterPro" id="IPR009799">
    <property type="entry name" value="EthD_dom"/>
</dbReference>
<dbReference type="Proteomes" id="UP001338125">
    <property type="component" value="Unassembled WGS sequence"/>
</dbReference>
<comment type="similarity">
    <text evidence="1">Belongs to the tpcK family.</text>
</comment>